<evidence type="ECO:0000313" key="3">
    <source>
        <dbReference type="Proteomes" id="UP000178606"/>
    </source>
</evidence>
<proteinExistence type="predicted"/>
<comment type="caution">
    <text evidence="2">The sequence shown here is derived from an EMBL/GenBank/DDBJ whole genome shotgun (WGS) entry which is preliminary data.</text>
</comment>
<protein>
    <submittedName>
        <fullName evidence="2">Uncharacterized protein</fullName>
    </submittedName>
</protein>
<keyword evidence="1" id="KW-0175">Coiled coil</keyword>
<accession>A0A1F6CSW3</accession>
<dbReference type="AlphaFoldDB" id="A0A1F6CSW3"/>
<name>A0A1F6CSW3_HANXR</name>
<gene>
    <name evidence="2" type="ORF">A3F84_03860</name>
</gene>
<evidence type="ECO:0000313" key="2">
    <source>
        <dbReference type="EMBL" id="OGG52207.1"/>
    </source>
</evidence>
<feature type="coiled-coil region" evidence="1">
    <location>
        <begin position="1"/>
        <end position="28"/>
    </location>
</feature>
<reference evidence="2 3" key="1">
    <citation type="journal article" date="2016" name="Nat. Commun.">
        <title>Thousands of microbial genomes shed light on interconnected biogeochemical processes in an aquifer system.</title>
        <authorList>
            <person name="Anantharaman K."/>
            <person name="Brown C.T."/>
            <person name="Hug L.A."/>
            <person name="Sharon I."/>
            <person name="Castelle C.J."/>
            <person name="Probst A.J."/>
            <person name="Thomas B.C."/>
            <person name="Singh A."/>
            <person name="Wilkins M.J."/>
            <person name="Karaoz U."/>
            <person name="Brodie E.L."/>
            <person name="Williams K.H."/>
            <person name="Hubbard S.S."/>
            <person name="Banfield J.F."/>
        </authorList>
    </citation>
    <scope>NUCLEOTIDE SEQUENCE [LARGE SCALE GENOMIC DNA]</scope>
    <source>
        <strain evidence="3">RIFCSPLOWO2_12_FULL_64_10</strain>
    </source>
</reference>
<dbReference type="EMBL" id="MFKF01000153">
    <property type="protein sequence ID" value="OGG52207.1"/>
    <property type="molecule type" value="Genomic_DNA"/>
</dbReference>
<sequence length="65" mass="7720">MIKNQEEFEHTQEQISRLERVLATMKGEESPEDYRLLSESYIDQIRRMRREIDAYLGVMEGEAVA</sequence>
<dbReference type="Proteomes" id="UP000178606">
    <property type="component" value="Unassembled WGS sequence"/>
</dbReference>
<organism evidence="2 3">
    <name type="scientific">Handelsmanbacteria sp. (strain RIFCSPLOWO2_12_FULL_64_10)</name>
    <dbReference type="NCBI Taxonomy" id="1817868"/>
    <lineage>
        <taxon>Bacteria</taxon>
        <taxon>Candidatus Handelsmaniibacteriota</taxon>
    </lineage>
</organism>
<evidence type="ECO:0000256" key="1">
    <source>
        <dbReference type="SAM" id="Coils"/>
    </source>
</evidence>